<feature type="domain" description="Protein kinase" evidence="22">
    <location>
        <begin position="975"/>
        <end position="1250"/>
    </location>
</feature>
<dbReference type="Gene3D" id="3.30.200.20">
    <property type="entry name" value="Phosphorylase Kinase, domain 1"/>
    <property type="match status" value="1"/>
</dbReference>
<keyword evidence="11" id="KW-0472">Membrane</keyword>
<dbReference type="FunFam" id="3.30.200.20:FF:000026">
    <property type="entry name" value="Tyrosine-protein kinase receptor"/>
    <property type="match status" value="1"/>
</dbReference>
<keyword evidence="8" id="KW-0418">Kinase</keyword>
<dbReference type="PROSITE" id="PS00109">
    <property type="entry name" value="PROTEIN_KINASE_TYR"/>
    <property type="match status" value="1"/>
</dbReference>
<proteinExistence type="inferred from homology"/>
<evidence type="ECO:0000256" key="5">
    <source>
        <dbReference type="ARBA" id="ARBA00022729"/>
    </source>
</evidence>
<dbReference type="InterPro" id="IPR006212">
    <property type="entry name" value="Furin_repeat"/>
</dbReference>
<dbReference type="SUPFAM" id="SSF56112">
    <property type="entry name" value="Protein kinase-like (PK-like)"/>
    <property type="match status" value="1"/>
</dbReference>
<keyword evidence="14 20" id="KW-0675">Receptor</keyword>
<keyword evidence="2 20" id="KW-0597">Phosphoprotein</keyword>
<evidence type="ECO:0000256" key="9">
    <source>
        <dbReference type="ARBA" id="ARBA00022840"/>
    </source>
</evidence>
<dbReference type="InterPro" id="IPR036941">
    <property type="entry name" value="Rcpt_L-dom_sf"/>
</dbReference>
<dbReference type="SMART" id="SM00219">
    <property type="entry name" value="TyrKc"/>
    <property type="match status" value="1"/>
</dbReference>
<dbReference type="GO" id="GO:0043560">
    <property type="term" value="F:insulin receptor substrate binding"/>
    <property type="evidence" value="ECO:0000318"/>
    <property type="project" value="GO_Central"/>
</dbReference>
<keyword evidence="13" id="KW-1015">Disulfide bond</keyword>
<feature type="binding site" evidence="18 19">
    <location>
        <position position="1009"/>
    </location>
    <ligand>
        <name>ATP</name>
        <dbReference type="ChEBI" id="CHEBI:30616"/>
    </ligand>
</feature>
<dbReference type="SUPFAM" id="SSF49265">
    <property type="entry name" value="Fibronectin type III"/>
    <property type="match status" value="3"/>
</dbReference>
<dbReference type="PRINTS" id="PR00109">
    <property type="entry name" value="TYRKINASE"/>
</dbReference>
<dbReference type="InterPro" id="IPR013783">
    <property type="entry name" value="Ig-like_fold"/>
</dbReference>
<evidence type="ECO:0000313" key="25">
    <source>
        <dbReference type="Proteomes" id="UP000002279"/>
    </source>
</evidence>
<dbReference type="PIRSF" id="PIRSF000620">
    <property type="entry name" value="Insulin_receptor"/>
    <property type="match status" value="1"/>
</dbReference>
<evidence type="ECO:0000256" key="1">
    <source>
        <dbReference type="ARBA" id="ARBA00004479"/>
    </source>
</evidence>
<dbReference type="SMART" id="SM00261">
    <property type="entry name" value="FU"/>
    <property type="match status" value="1"/>
</dbReference>
<evidence type="ECO:0000259" key="22">
    <source>
        <dbReference type="PROSITE" id="PS50011"/>
    </source>
</evidence>
<evidence type="ECO:0000256" key="13">
    <source>
        <dbReference type="ARBA" id="ARBA00023157"/>
    </source>
</evidence>
<dbReference type="InterPro" id="IPR008266">
    <property type="entry name" value="Tyr_kinase_AS"/>
</dbReference>
<dbReference type="PROSITE" id="PS00107">
    <property type="entry name" value="PROTEIN_KINASE_ATP"/>
    <property type="match status" value="1"/>
</dbReference>
<feature type="active site" description="Proton donor/acceptor" evidence="17">
    <location>
        <position position="1111"/>
    </location>
</feature>
<dbReference type="FunCoup" id="A0A6I8NAL3">
    <property type="interactions" value="115"/>
</dbReference>
<dbReference type="GeneTree" id="ENSGT00940000160437"/>
<dbReference type="InterPro" id="IPR001245">
    <property type="entry name" value="Ser-Thr/Tyr_kinase_cat_dom"/>
</dbReference>
<dbReference type="Ensembl" id="ENSOANT00000069423.1">
    <property type="protein sequence ID" value="ENSOANP00000038104.1"/>
    <property type="gene ID" value="ENSOANG00000039052.1"/>
</dbReference>
<feature type="domain" description="Fibronectin type-III" evidence="23">
    <location>
        <begin position="476"/>
        <end position="596"/>
    </location>
</feature>
<evidence type="ECO:0000256" key="21">
    <source>
        <dbReference type="SAM" id="MobiDB-lite"/>
    </source>
</evidence>
<reference evidence="24" key="2">
    <citation type="submission" date="2025-08" db="UniProtKB">
        <authorList>
            <consortium name="Ensembl"/>
        </authorList>
    </citation>
    <scope>IDENTIFICATION</scope>
    <source>
        <strain evidence="24">Glennie</strain>
    </source>
</reference>
<organism evidence="24 25">
    <name type="scientific">Ornithorhynchus anatinus</name>
    <name type="common">Duckbill platypus</name>
    <dbReference type="NCBI Taxonomy" id="9258"/>
    <lineage>
        <taxon>Eukaryota</taxon>
        <taxon>Metazoa</taxon>
        <taxon>Chordata</taxon>
        <taxon>Craniata</taxon>
        <taxon>Vertebrata</taxon>
        <taxon>Euteleostomi</taxon>
        <taxon>Mammalia</taxon>
        <taxon>Monotremata</taxon>
        <taxon>Ornithorhynchidae</taxon>
        <taxon>Ornithorhynchus</taxon>
    </lineage>
</organism>
<accession>A0A6I8NAL3</accession>
<dbReference type="Proteomes" id="UP000002279">
    <property type="component" value="Chromosome X5"/>
</dbReference>
<keyword evidence="6" id="KW-0677">Repeat</keyword>
<dbReference type="Gene3D" id="2.10.220.10">
    <property type="entry name" value="Hormone Receptor, Insulin-like Growth Factor Receptor 1, Chain A, domain 2"/>
    <property type="match status" value="1"/>
</dbReference>
<feature type="binding site" evidence="18">
    <location>
        <begin position="1056"/>
        <end position="1062"/>
    </location>
    <ligand>
        <name>ATP</name>
        <dbReference type="ChEBI" id="CHEBI:30616"/>
    </ligand>
</feature>
<evidence type="ECO:0000256" key="18">
    <source>
        <dbReference type="PIRSR" id="PIRSR000620-2"/>
    </source>
</evidence>
<dbReference type="CDD" id="cd05032">
    <property type="entry name" value="PTKc_InsR_like"/>
    <property type="match status" value="1"/>
</dbReference>
<reference evidence="24 25" key="1">
    <citation type="journal article" date="2008" name="Nature">
        <title>Genome analysis of the platypus reveals unique signatures of evolution.</title>
        <authorList>
            <person name="Warren W.C."/>
            <person name="Hillier L.W."/>
            <person name="Marshall Graves J.A."/>
            <person name="Birney E."/>
            <person name="Ponting C.P."/>
            <person name="Grutzner F."/>
            <person name="Belov K."/>
            <person name="Miller W."/>
            <person name="Clarke L."/>
            <person name="Chinwalla A.T."/>
            <person name="Yang S.P."/>
            <person name="Heger A."/>
            <person name="Locke D.P."/>
            <person name="Miethke P."/>
            <person name="Waters P.D."/>
            <person name="Veyrunes F."/>
            <person name="Fulton L."/>
            <person name="Fulton B."/>
            <person name="Graves T."/>
            <person name="Wallis J."/>
            <person name="Puente X.S."/>
            <person name="Lopez-Otin C."/>
            <person name="Ordonez G.R."/>
            <person name="Eichler E.E."/>
            <person name="Chen L."/>
            <person name="Cheng Z."/>
            <person name="Deakin J.E."/>
            <person name="Alsop A."/>
            <person name="Thompson K."/>
            <person name="Kirby P."/>
            <person name="Papenfuss A.T."/>
            <person name="Wakefield M.J."/>
            <person name="Olender T."/>
            <person name="Lancet D."/>
            <person name="Huttley G.A."/>
            <person name="Smit A.F."/>
            <person name="Pask A."/>
            <person name="Temple-Smith P."/>
            <person name="Batzer M.A."/>
            <person name="Walker J.A."/>
            <person name="Konkel M.K."/>
            <person name="Harris R.S."/>
            <person name="Whittington C.M."/>
            <person name="Wong E.S."/>
            <person name="Gemmell N.J."/>
            <person name="Buschiazzo E."/>
            <person name="Vargas Jentzsch I.M."/>
            <person name="Merkel A."/>
            <person name="Schmitz J."/>
            <person name="Zemann A."/>
            <person name="Churakov G."/>
            <person name="Kriegs J.O."/>
            <person name="Brosius J."/>
            <person name="Murchison E.P."/>
            <person name="Sachidanandam R."/>
            <person name="Smith C."/>
            <person name="Hannon G.J."/>
            <person name="Tsend-Ayush E."/>
            <person name="McMillan D."/>
            <person name="Attenborough R."/>
            <person name="Rens W."/>
            <person name="Ferguson-Smith M."/>
            <person name="Lefevre C.M."/>
            <person name="Sharp J.A."/>
            <person name="Nicholas K.R."/>
            <person name="Ray D.A."/>
            <person name="Kube M."/>
            <person name="Reinhardt R."/>
            <person name="Pringle T.H."/>
            <person name="Taylor J."/>
            <person name="Jones R.C."/>
            <person name="Nixon B."/>
            <person name="Dacheux J.L."/>
            <person name="Niwa H."/>
            <person name="Sekita Y."/>
            <person name="Huang X."/>
            <person name="Stark A."/>
            <person name="Kheradpour P."/>
            <person name="Kellis M."/>
            <person name="Flicek P."/>
            <person name="Chen Y."/>
            <person name="Webber C."/>
            <person name="Hardison R."/>
            <person name="Nelson J."/>
            <person name="Hallsworth-Pepin K."/>
            <person name="Delehaunty K."/>
            <person name="Markovic C."/>
            <person name="Minx P."/>
            <person name="Feng Y."/>
            <person name="Kremitzki C."/>
            <person name="Mitreva M."/>
            <person name="Glasscock J."/>
            <person name="Wylie T."/>
            <person name="Wohldmann P."/>
            <person name="Thiru P."/>
            <person name="Nhan M.N."/>
            <person name="Pohl C.S."/>
            <person name="Smith S.M."/>
            <person name="Hou S."/>
            <person name="Nefedov M."/>
            <person name="de Jong P.J."/>
            <person name="Renfree M.B."/>
            <person name="Mardis E.R."/>
            <person name="Wilson R.K."/>
        </authorList>
    </citation>
    <scope>NUCLEOTIDE SEQUENCE [LARGE SCALE GENOMIC DNA]</scope>
    <source>
        <strain evidence="24 25">Glennie</strain>
    </source>
</reference>
<feature type="region of interest" description="Disordered" evidence="21">
    <location>
        <begin position="655"/>
        <end position="686"/>
    </location>
</feature>
<keyword evidence="3" id="KW-0808">Transferase</keyword>
<feature type="binding site" evidence="18">
    <location>
        <position position="985"/>
    </location>
    <ligand>
        <name>ATP</name>
        <dbReference type="ChEBI" id="CHEBI:30616"/>
    </ligand>
</feature>
<evidence type="ECO:0000256" key="2">
    <source>
        <dbReference type="ARBA" id="ARBA00022553"/>
    </source>
</evidence>
<dbReference type="InterPro" id="IPR000719">
    <property type="entry name" value="Prot_kinase_dom"/>
</dbReference>
<dbReference type="InterPro" id="IPR011009">
    <property type="entry name" value="Kinase-like_dom_sf"/>
</dbReference>
<comment type="similarity">
    <text evidence="20">Belongs to the protein kinase superfamily. Tyr protein kinase family. Insulin receptor subfamily.</text>
</comment>
<feature type="binding site" evidence="18">
    <location>
        <position position="1129"/>
    </location>
    <ligand>
        <name>ATP</name>
        <dbReference type="ChEBI" id="CHEBI:30616"/>
    </ligand>
</feature>
<dbReference type="GO" id="GO:0005899">
    <property type="term" value="C:insulin receptor complex"/>
    <property type="evidence" value="ECO:0000318"/>
    <property type="project" value="GO_Central"/>
</dbReference>
<dbReference type="InterPro" id="IPR003961">
    <property type="entry name" value="FN3_dom"/>
</dbReference>
<dbReference type="SUPFAM" id="SSF57184">
    <property type="entry name" value="Growth factor receptor domain"/>
    <property type="match status" value="1"/>
</dbReference>
<dbReference type="InterPro" id="IPR009030">
    <property type="entry name" value="Growth_fac_rcpt_cys_sf"/>
</dbReference>
<dbReference type="PROSITE" id="PS00239">
    <property type="entry name" value="RECEPTOR_TYR_KIN_II"/>
    <property type="match status" value="1"/>
</dbReference>
<name>A0A6I8NAL3_ORNAN</name>
<evidence type="ECO:0000256" key="14">
    <source>
        <dbReference type="ARBA" id="ARBA00023170"/>
    </source>
</evidence>
<dbReference type="GO" id="GO:0005524">
    <property type="term" value="F:ATP binding"/>
    <property type="evidence" value="ECO:0007669"/>
    <property type="project" value="UniProtKB-UniRule"/>
</dbReference>
<dbReference type="GO" id="GO:0030036">
    <property type="term" value="P:actin cytoskeleton organization"/>
    <property type="evidence" value="ECO:0007669"/>
    <property type="project" value="Ensembl"/>
</dbReference>
<keyword evidence="12" id="KW-0829">Tyrosine-protein kinase</keyword>
<evidence type="ECO:0000256" key="4">
    <source>
        <dbReference type="ARBA" id="ARBA00022692"/>
    </source>
</evidence>
<evidence type="ECO:0000313" key="24">
    <source>
        <dbReference type="Ensembl" id="ENSOANP00000038104.1"/>
    </source>
</evidence>
<evidence type="ECO:0000256" key="12">
    <source>
        <dbReference type="ARBA" id="ARBA00023137"/>
    </source>
</evidence>
<dbReference type="InterPro" id="IPR002011">
    <property type="entry name" value="Tyr_kinase_rcpt_2_CS"/>
</dbReference>
<feature type="domain" description="Fibronectin type-III" evidence="23">
    <location>
        <begin position="817"/>
        <end position="912"/>
    </location>
</feature>
<feature type="binding site" evidence="18">
    <location>
        <begin position="1115"/>
        <end position="1116"/>
    </location>
    <ligand>
        <name>ATP</name>
        <dbReference type="ChEBI" id="CHEBI:30616"/>
    </ligand>
</feature>
<dbReference type="Gene3D" id="3.80.20.20">
    <property type="entry name" value="Receptor L-domain"/>
    <property type="match status" value="2"/>
</dbReference>
<dbReference type="PROSITE" id="PS50011">
    <property type="entry name" value="PROTEIN_KINASE_DOM"/>
    <property type="match status" value="1"/>
</dbReference>
<evidence type="ECO:0000256" key="11">
    <source>
        <dbReference type="ARBA" id="ARBA00023136"/>
    </source>
</evidence>
<dbReference type="InterPro" id="IPR036116">
    <property type="entry name" value="FN3_sf"/>
</dbReference>
<dbReference type="SUPFAM" id="SSF52058">
    <property type="entry name" value="L domain-like"/>
    <property type="match status" value="2"/>
</dbReference>
<dbReference type="CDD" id="cd00064">
    <property type="entry name" value="FU"/>
    <property type="match status" value="1"/>
</dbReference>
<dbReference type="FunFam" id="3.80.20.20:FF:000001">
    <property type="entry name" value="Tyrosine-protein kinase receptor"/>
    <property type="match status" value="1"/>
</dbReference>
<sequence length="1348" mass="147161">SGSGLGGGSSPVPSSLCPSQDIRHDVARLSALENCSVIEGHLQILLMSTATGEDFRARRFPRLVMVTGYLLLFRVYGLESLRDLFPNLAVVRGARLFFSYALVVVEMPHLRDLGLPALAAIARGAVRVERNQELCHVSTVDWGLLQGGRPEGNHIVANKPLEECAELCPGLRGGGERPCARTTVNGRSGFRCWTSAHCQRVCPCEGGTSCTAAGACCHPECLGGCGRTDDPRACVACRHFHFGGQCHRTCPPGTYQYEGWRCVTAAYCASLRAVSVAAAGGSSDFVIHGDVCLAHCPPGFTRNGSSVFCRKCEGLCPKRCSVGTKTIDSPQAAQELTGCTHVDGNLIFNLRRGNNLAGELERALGLVETITGFLKIKHSSALLSLSFFRNLKLIRGDSMVDGNYTLYVLDNQNLQQLWAWGQQRGPAIPVGKVYFAFNPRLCLADIYRLEQETGTRGRQNKAEINPRTNGDRASCEWEALSFVSNVTESDRIVLQWERYEPPEARDLISFIVYYKEAPFRNVTDHVGPDACGGQSWSLLDVELPLSRDQLPAASLRGLRPWTQYAVFVRAITLSSAGEDRPPGAQTPVIYLRTLPAAPTGPQDVISVSNSSSHLLVRWKPPTRRNGNITYYLVLWQRQAEDADLFLNDHCHKGGRSPPLFPTASPRPFPLSPHRQGSAAQPPPAHEASFQKEFETFLHNAIIIPRSGERGGEDLGGPRGECWSGGGLHGSIPARCPPAQRLSPGRRPLVSPVRLAPVPHATGPDKVVRERVVLSGLRHFTEYRIDIHACNHAAHTVGCSAPTFVFARTMPQLEADSIPGNVSWASAGKSSVFLRWEKPPNPNGLVLKYEIKYKREGEEVATVLCVSPARYKSLGGVHLAVLHPGNYSARIRATSLAGNGSWTRSLPFHVGGPGTLRPSAAPSLLPSPFAPSSRRPQGPIGDGYLNGTLYASVNPEYFSTSDVYVPDEWEVPRERITVLRELGQGSFGMVYEGLMRGLEPGDAPTPVALKAVNELASLRERIDFLNEASVMKAFQCHHVVRLLGVVSQGQPALVIMELMTRGDLKSYLRSLRPEAEDNPGLPRPTLGDMIQMAGEIADGMAYLSANKFVHRDLAARNCMVSQDFTVKIGDFGMTRDIYETDYYRRGGKGLLPVRWMAPESLKDGIFSTQSDVWSFGVVLWEIVTLAEQPYQGLSNEQVLRFVMDSGVLGEPDHCPPQLQELMHRCWLQNPRLRPTFVQILDSIAAGLRPSFRLCSFFHSPEARARPAPSEPELDPTLGPLHPLRSFLCLALPGCRPSASPLGLALRPRPSASPLADGPGVWSVSSFLRGLSRSIGPSDPFLSTGRGDAQ</sequence>
<protein>
    <recommendedName>
        <fullName evidence="20">Tyrosine-protein kinase receptor</fullName>
        <ecNumber evidence="20">2.7.10.1</ecNumber>
    </recommendedName>
</protein>
<evidence type="ECO:0000256" key="17">
    <source>
        <dbReference type="PIRSR" id="PIRSR000620-1"/>
    </source>
</evidence>
<keyword evidence="15" id="KW-0325">Glycoprotein</keyword>
<dbReference type="GO" id="GO:0030424">
    <property type="term" value="C:axon"/>
    <property type="evidence" value="ECO:0000318"/>
    <property type="project" value="GO_Central"/>
</dbReference>
<dbReference type="FunFam" id="2.60.40.10:FF:000087">
    <property type="entry name" value="Tyrosine-protein kinase receptor"/>
    <property type="match status" value="1"/>
</dbReference>
<dbReference type="FunFam" id="3.80.20.20:FF:000002">
    <property type="entry name" value="Tyrosine-protein kinase receptor"/>
    <property type="match status" value="1"/>
</dbReference>
<dbReference type="Pfam" id="PF01030">
    <property type="entry name" value="Recep_L_domain"/>
    <property type="match status" value="2"/>
</dbReference>
<dbReference type="InterPro" id="IPR000494">
    <property type="entry name" value="Rcpt_L-dom"/>
</dbReference>
<dbReference type="InterPro" id="IPR006211">
    <property type="entry name" value="Furin-like_Cys-rich_dom"/>
</dbReference>
<dbReference type="InterPro" id="IPR016246">
    <property type="entry name" value="Tyr_kinase_insulin-like_rcpt"/>
</dbReference>
<dbReference type="Gene3D" id="2.60.40.10">
    <property type="entry name" value="Immunoglobulins"/>
    <property type="match status" value="4"/>
</dbReference>
<dbReference type="PANTHER" id="PTHR24416:SF338">
    <property type="entry name" value="INSULIN RECEPTOR-RELATED PROTEIN"/>
    <property type="match status" value="1"/>
</dbReference>
<dbReference type="CDD" id="cd00063">
    <property type="entry name" value="FN3"/>
    <property type="match status" value="3"/>
</dbReference>
<evidence type="ECO:0000256" key="19">
    <source>
        <dbReference type="PROSITE-ProRule" id="PRU10141"/>
    </source>
</evidence>
<dbReference type="Pfam" id="PF00041">
    <property type="entry name" value="fn3"/>
    <property type="match status" value="1"/>
</dbReference>
<evidence type="ECO:0000256" key="20">
    <source>
        <dbReference type="RuleBase" id="RU000312"/>
    </source>
</evidence>
<dbReference type="Gene3D" id="1.10.510.10">
    <property type="entry name" value="Transferase(Phosphotransferase) domain 1"/>
    <property type="match status" value="1"/>
</dbReference>
<dbReference type="InParanoid" id="A0A6I8NAL3"/>
<dbReference type="Pfam" id="PF07714">
    <property type="entry name" value="PK_Tyr_Ser-Thr"/>
    <property type="match status" value="1"/>
</dbReference>
<dbReference type="FunFam" id="2.60.40.10:FF:000108">
    <property type="entry name" value="Tyrosine-protein kinase receptor"/>
    <property type="match status" value="1"/>
</dbReference>
<comment type="catalytic activity">
    <reaction evidence="16 20">
        <text>L-tyrosyl-[protein] + ATP = O-phospho-L-tyrosyl-[protein] + ADP + H(+)</text>
        <dbReference type="Rhea" id="RHEA:10596"/>
        <dbReference type="Rhea" id="RHEA-COMP:10136"/>
        <dbReference type="Rhea" id="RHEA-COMP:20101"/>
        <dbReference type="ChEBI" id="CHEBI:15378"/>
        <dbReference type="ChEBI" id="CHEBI:30616"/>
        <dbReference type="ChEBI" id="CHEBI:46858"/>
        <dbReference type="ChEBI" id="CHEBI:61978"/>
        <dbReference type="ChEBI" id="CHEBI:456216"/>
        <dbReference type="EC" id="2.7.10.1"/>
    </reaction>
</comment>
<dbReference type="InterPro" id="IPR017441">
    <property type="entry name" value="Protein_kinase_ATP_BS"/>
</dbReference>
<keyword evidence="25" id="KW-1185">Reference proteome</keyword>
<dbReference type="PANTHER" id="PTHR24416">
    <property type="entry name" value="TYROSINE-PROTEIN KINASE RECEPTOR"/>
    <property type="match status" value="1"/>
</dbReference>
<dbReference type="InterPro" id="IPR020635">
    <property type="entry name" value="Tyr_kinase_cat_dom"/>
</dbReference>
<dbReference type="EC" id="2.7.10.1" evidence="20"/>
<evidence type="ECO:0000256" key="3">
    <source>
        <dbReference type="ARBA" id="ARBA00022679"/>
    </source>
</evidence>
<keyword evidence="10" id="KW-1133">Transmembrane helix</keyword>
<evidence type="ECO:0000259" key="23">
    <source>
        <dbReference type="PROSITE" id="PS50853"/>
    </source>
</evidence>
<dbReference type="PROSITE" id="PS50853">
    <property type="entry name" value="FN3"/>
    <property type="match status" value="2"/>
</dbReference>
<evidence type="ECO:0000256" key="6">
    <source>
        <dbReference type="ARBA" id="ARBA00022737"/>
    </source>
</evidence>
<dbReference type="Pfam" id="PF00757">
    <property type="entry name" value="Furin-like"/>
    <property type="match status" value="1"/>
</dbReference>
<evidence type="ECO:0000256" key="15">
    <source>
        <dbReference type="ARBA" id="ARBA00023180"/>
    </source>
</evidence>
<keyword evidence="4 20" id="KW-0812">Transmembrane</keyword>
<dbReference type="Bgee" id="ENSOANG00000039052">
    <property type="expression patterns" value="Expressed in adult mammalian kidney and 6 other cell types or tissues"/>
</dbReference>
<dbReference type="GO" id="GO:0008286">
    <property type="term" value="P:insulin receptor signaling pathway"/>
    <property type="evidence" value="ECO:0000318"/>
    <property type="project" value="GO_Central"/>
</dbReference>
<dbReference type="GO" id="GO:0043548">
    <property type="term" value="F:phosphatidylinositol 3-kinase binding"/>
    <property type="evidence" value="ECO:0007669"/>
    <property type="project" value="InterPro"/>
</dbReference>
<evidence type="ECO:0000256" key="8">
    <source>
        <dbReference type="ARBA" id="ARBA00022777"/>
    </source>
</evidence>
<dbReference type="GO" id="GO:0071469">
    <property type="term" value="P:cellular response to alkaline pH"/>
    <property type="evidence" value="ECO:0007669"/>
    <property type="project" value="Ensembl"/>
</dbReference>
<reference evidence="24" key="3">
    <citation type="submission" date="2025-09" db="UniProtKB">
        <authorList>
            <consortium name="Ensembl"/>
        </authorList>
    </citation>
    <scope>IDENTIFICATION</scope>
    <source>
        <strain evidence="24">Glennie</strain>
    </source>
</reference>
<dbReference type="FunFam" id="1.10.510.10:FF:000050">
    <property type="entry name" value="Tyrosine-protein kinase receptor"/>
    <property type="match status" value="1"/>
</dbReference>
<dbReference type="InterPro" id="IPR050122">
    <property type="entry name" value="RTK"/>
</dbReference>
<gene>
    <name evidence="24" type="primary">INSRR</name>
</gene>
<keyword evidence="7 18" id="KW-0547">Nucleotide-binding</keyword>
<dbReference type="GO" id="GO:0005886">
    <property type="term" value="C:plasma membrane"/>
    <property type="evidence" value="ECO:0000318"/>
    <property type="project" value="GO_Central"/>
</dbReference>
<comment type="subcellular location">
    <subcellularLocation>
        <location evidence="1">Membrane</location>
        <topology evidence="1">Single-pass type I membrane protein</topology>
    </subcellularLocation>
</comment>
<feature type="compositionally biased region" description="Pro residues" evidence="21">
    <location>
        <begin position="658"/>
        <end position="670"/>
    </location>
</feature>
<evidence type="ECO:0000256" key="10">
    <source>
        <dbReference type="ARBA" id="ARBA00022989"/>
    </source>
</evidence>
<keyword evidence="5" id="KW-0732">Signal</keyword>
<evidence type="ECO:0000256" key="7">
    <source>
        <dbReference type="ARBA" id="ARBA00022741"/>
    </source>
</evidence>
<keyword evidence="9 18" id="KW-0067">ATP-binding</keyword>
<dbReference type="SMART" id="SM00060">
    <property type="entry name" value="FN3"/>
    <property type="match status" value="3"/>
</dbReference>
<evidence type="ECO:0000256" key="16">
    <source>
        <dbReference type="ARBA" id="ARBA00051243"/>
    </source>
</evidence>
<dbReference type="GO" id="GO:0005009">
    <property type="term" value="F:insulin receptor activity"/>
    <property type="evidence" value="ECO:0000318"/>
    <property type="project" value="GO_Central"/>
</dbReference>